<dbReference type="PROSITE" id="PS50883">
    <property type="entry name" value="EAL"/>
    <property type="match status" value="1"/>
</dbReference>
<feature type="domain" description="EAL" evidence="3">
    <location>
        <begin position="501"/>
        <end position="754"/>
    </location>
</feature>
<dbReference type="PROSITE" id="PS50112">
    <property type="entry name" value="PAS"/>
    <property type="match status" value="1"/>
</dbReference>
<protein>
    <submittedName>
        <fullName evidence="5">EAL domain-containing protein</fullName>
    </submittedName>
</protein>
<dbReference type="Pfam" id="PF00990">
    <property type="entry name" value="GGDEF"/>
    <property type="match status" value="1"/>
</dbReference>
<comment type="caution">
    <text evidence="5">The sequence shown here is derived from an EMBL/GenBank/DDBJ whole genome shotgun (WGS) entry which is preliminary data.</text>
</comment>
<feature type="domain" description="GGDEF" evidence="4">
    <location>
        <begin position="359"/>
        <end position="492"/>
    </location>
</feature>
<dbReference type="Gene3D" id="3.30.450.20">
    <property type="entry name" value="PAS domain"/>
    <property type="match status" value="1"/>
</dbReference>
<name>A0A4S4AYU9_9RHOO</name>
<dbReference type="InterPro" id="IPR000014">
    <property type="entry name" value="PAS"/>
</dbReference>
<dbReference type="InterPro" id="IPR000700">
    <property type="entry name" value="PAS-assoc_C"/>
</dbReference>
<dbReference type="InterPro" id="IPR052155">
    <property type="entry name" value="Biofilm_reg_signaling"/>
</dbReference>
<dbReference type="InterPro" id="IPR035919">
    <property type="entry name" value="EAL_sf"/>
</dbReference>
<proteinExistence type="predicted"/>
<organism evidence="5 6">
    <name type="scientific">Pseudothauera rhizosphaerae</name>
    <dbReference type="NCBI Taxonomy" id="2565932"/>
    <lineage>
        <taxon>Bacteria</taxon>
        <taxon>Pseudomonadati</taxon>
        <taxon>Pseudomonadota</taxon>
        <taxon>Betaproteobacteria</taxon>
        <taxon>Rhodocyclales</taxon>
        <taxon>Zoogloeaceae</taxon>
        <taxon>Pseudothauera</taxon>
    </lineage>
</organism>
<feature type="domain" description="PAS" evidence="1">
    <location>
        <begin position="202"/>
        <end position="246"/>
    </location>
</feature>
<accession>A0A4S4AYU9</accession>
<dbReference type="PANTHER" id="PTHR44757:SF2">
    <property type="entry name" value="BIOFILM ARCHITECTURE MAINTENANCE PROTEIN MBAA"/>
    <property type="match status" value="1"/>
</dbReference>
<dbReference type="SMART" id="SM00267">
    <property type="entry name" value="GGDEF"/>
    <property type="match status" value="1"/>
</dbReference>
<evidence type="ECO:0000313" key="6">
    <source>
        <dbReference type="Proteomes" id="UP000307956"/>
    </source>
</evidence>
<dbReference type="SUPFAM" id="SSF55785">
    <property type="entry name" value="PYP-like sensor domain (PAS domain)"/>
    <property type="match status" value="1"/>
</dbReference>
<dbReference type="InterPro" id="IPR029787">
    <property type="entry name" value="Nucleotide_cyclase"/>
</dbReference>
<dbReference type="PROSITE" id="PS50887">
    <property type="entry name" value="GGDEF"/>
    <property type="match status" value="1"/>
</dbReference>
<dbReference type="CDD" id="cd00130">
    <property type="entry name" value="PAS"/>
    <property type="match status" value="1"/>
</dbReference>
<evidence type="ECO:0000313" key="5">
    <source>
        <dbReference type="EMBL" id="THF65328.1"/>
    </source>
</evidence>
<dbReference type="InterPro" id="IPR000160">
    <property type="entry name" value="GGDEF_dom"/>
</dbReference>
<reference evidence="5 6" key="1">
    <citation type="submission" date="2019-04" db="EMBL/GenBank/DDBJ databases">
        <title>Azoarcus rhizosphaerae sp. nov. isolated from rhizosphere of Ficus religiosa.</title>
        <authorList>
            <person name="Lin S.-Y."/>
            <person name="Hameed A."/>
            <person name="Hsu Y.-H."/>
            <person name="Young C.-C."/>
        </authorList>
    </citation>
    <scope>NUCLEOTIDE SEQUENCE [LARGE SCALE GENOMIC DNA]</scope>
    <source>
        <strain evidence="5 6">CC-YHH848</strain>
    </source>
</reference>
<dbReference type="SUPFAM" id="SSF55073">
    <property type="entry name" value="Nucleotide cyclase"/>
    <property type="match status" value="1"/>
</dbReference>
<dbReference type="OrthoDB" id="9813903at2"/>
<dbReference type="InterPro" id="IPR003018">
    <property type="entry name" value="GAF"/>
</dbReference>
<dbReference type="Pfam" id="PF13185">
    <property type="entry name" value="GAF_2"/>
    <property type="match status" value="1"/>
</dbReference>
<dbReference type="NCBIfam" id="TIGR00254">
    <property type="entry name" value="GGDEF"/>
    <property type="match status" value="1"/>
</dbReference>
<dbReference type="Proteomes" id="UP000307956">
    <property type="component" value="Unassembled WGS sequence"/>
</dbReference>
<dbReference type="InterPro" id="IPR029016">
    <property type="entry name" value="GAF-like_dom_sf"/>
</dbReference>
<evidence type="ECO:0000259" key="2">
    <source>
        <dbReference type="PROSITE" id="PS50113"/>
    </source>
</evidence>
<evidence type="ECO:0000259" key="1">
    <source>
        <dbReference type="PROSITE" id="PS50112"/>
    </source>
</evidence>
<dbReference type="Pfam" id="PF00563">
    <property type="entry name" value="EAL"/>
    <property type="match status" value="1"/>
</dbReference>
<dbReference type="Gene3D" id="3.30.450.40">
    <property type="match status" value="1"/>
</dbReference>
<keyword evidence="6" id="KW-1185">Reference proteome</keyword>
<dbReference type="SMART" id="SM00091">
    <property type="entry name" value="PAS"/>
    <property type="match status" value="1"/>
</dbReference>
<dbReference type="SMART" id="SM00086">
    <property type="entry name" value="PAC"/>
    <property type="match status" value="1"/>
</dbReference>
<dbReference type="InterPro" id="IPR001633">
    <property type="entry name" value="EAL_dom"/>
</dbReference>
<dbReference type="Pfam" id="PF13426">
    <property type="entry name" value="PAS_9"/>
    <property type="match status" value="1"/>
</dbReference>
<sequence>MTRECAPGCRVRASGERIDRRCADSAMPNMPPRFQSLLLDIHARLLSAGTDHEEVLDGVVGLLARALGCPAAWIALADASGTLHIEAVGGTHPQLETLPGQALPHSKGLRGETLAYRCLRTGKTAQARDAVAELPITLPPGATAVLPLASGAAPHGVLGLRAAPGRSFRQGELAFLETVATHLAAVLALRARVAAADEALAHRHQAAAVFDSAMEGIFITDLNGRILAANPAACRITGYDAAEVLGATPALFKSGRHDQAFYEAFWASLRAYGCWRGEIWNRRKNGEIYPELLCVSAIHDDSGQAVRFVALLIDISEQKRIESELARKAYYDQLTGLPNRGLFEDYLAKVLARARREGSTVAVLFFDLDDFKYVNDTLGHDEGDRLIRTVAERLAACLRSEDMVARLGGDEFVVALPGIPHMHDAATVARKLLDSVCGPVALGTDEVYVSGCIGIALFPDDGDSPDLLLRCADNAMYGAKELGSNSMLFYRPEMHTRSGERFAIGSALKNALGANEFFLVYQPQFRAGAQRPVGVEALLRWRHNGEVITPDRFIPLSEEKGLIVEVGEWVLRTACTQGRLWHEQGFSDLRVAVNLSARQFRERTLVPMIYEVLEETGFPPAALEIEITESLTLSNANSAPNILGALKEMGVGIAIDDFGTGYSSLACLGRYPIDTLKIDLSFVQAIGRDPRVEAIICAIVAMAGTLGIALVAEGVETEAQRDFLLGRGCDVIQGYLVGKPMLPQEFDAHFASGLLPH</sequence>
<dbReference type="PANTHER" id="PTHR44757">
    <property type="entry name" value="DIGUANYLATE CYCLASE DGCP"/>
    <property type="match status" value="1"/>
</dbReference>
<dbReference type="CDD" id="cd01949">
    <property type="entry name" value="GGDEF"/>
    <property type="match status" value="1"/>
</dbReference>
<dbReference type="InterPro" id="IPR035965">
    <property type="entry name" value="PAS-like_dom_sf"/>
</dbReference>
<dbReference type="SMART" id="SM00065">
    <property type="entry name" value="GAF"/>
    <property type="match status" value="1"/>
</dbReference>
<evidence type="ECO:0000259" key="3">
    <source>
        <dbReference type="PROSITE" id="PS50883"/>
    </source>
</evidence>
<dbReference type="Gene3D" id="3.20.20.450">
    <property type="entry name" value="EAL domain"/>
    <property type="match status" value="1"/>
</dbReference>
<dbReference type="InterPro" id="IPR043128">
    <property type="entry name" value="Rev_trsase/Diguanyl_cyclase"/>
</dbReference>
<dbReference type="SUPFAM" id="SSF55781">
    <property type="entry name" value="GAF domain-like"/>
    <property type="match status" value="1"/>
</dbReference>
<dbReference type="CDD" id="cd01948">
    <property type="entry name" value="EAL"/>
    <property type="match status" value="1"/>
</dbReference>
<feature type="domain" description="PAC" evidence="2">
    <location>
        <begin position="275"/>
        <end position="327"/>
    </location>
</feature>
<dbReference type="SUPFAM" id="SSF141868">
    <property type="entry name" value="EAL domain-like"/>
    <property type="match status" value="1"/>
</dbReference>
<gene>
    <name evidence="5" type="ORF">E6O51_01630</name>
</gene>
<dbReference type="AlphaFoldDB" id="A0A4S4AYU9"/>
<dbReference type="NCBIfam" id="TIGR00229">
    <property type="entry name" value="sensory_box"/>
    <property type="match status" value="1"/>
</dbReference>
<dbReference type="PROSITE" id="PS50113">
    <property type="entry name" value="PAC"/>
    <property type="match status" value="1"/>
</dbReference>
<dbReference type="InterPro" id="IPR001610">
    <property type="entry name" value="PAC"/>
</dbReference>
<dbReference type="EMBL" id="SSOD01000001">
    <property type="protein sequence ID" value="THF65328.1"/>
    <property type="molecule type" value="Genomic_DNA"/>
</dbReference>
<dbReference type="Gene3D" id="3.30.70.270">
    <property type="match status" value="1"/>
</dbReference>
<dbReference type="SMART" id="SM00052">
    <property type="entry name" value="EAL"/>
    <property type="match status" value="1"/>
</dbReference>
<evidence type="ECO:0000259" key="4">
    <source>
        <dbReference type="PROSITE" id="PS50887"/>
    </source>
</evidence>